<dbReference type="InterPro" id="IPR042179">
    <property type="entry name" value="KGD_C_sf"/>
</dbReference>
<comment type="similarity">
    <text evidence="3">Belongs to the alpha-ketoglutarate dehydrogenase family.</text>
</comment>
<dbReference type="RefSeq" id="WP_002710214.1">
    <property type="nucleotide sequence ID" value="NZ_JH651384.1"/>
</dbReference>
<dbReference type="Gene3D" id="3.40.50.12470">
    <property type="match status" value="1"/>
</dbReference>
<dbReference type="AlphaFoldDB" id="A0A656HHE2"/>
<dbReference type="NCBIfam" id="TIGR00239">
    <property type="entry name" value="2oxo_dh_E1"/>
    <property type="match status" value="1"/>
</dbReference>
<evidence type="ECO:0000313" key="14">
    <source>
        <dbReference type="Proteomes" id="UP000005317"/>
    </source>
</evidence>
<dbReference type="GO" id="GO:0045252">
    <property type="term" value="C:oxoglutarate dehydrogenase complex"/>
    <property type="evidence" value="ECO:0007669"/>
    <property type="project" value="TreeGrafter"/>
</dbReference>
<dbReference type="Pfam" id="PF02779">
    <property type="entry name" value="Transket_pyr"/>
    <property type="match status" value="1"/>
</dbReference>
<dbReference type="OrthoDB" id="9759785at2"/>
<evidence type="ECO:0000256" key="3">
    <source>
        <dbReference type="ARBA" id="ARBA00006936"/>
    </source>
</evidence>
<protein>
    <recommendedName>
        <fullName evidence="6">2-oxoglutarate dehydrogenase E1 component</fullName>
        <ecNumber evidence="5">1.2.4.2</ecNumber>
    </recommendedName>
    <alternativeName>
        <fullName evidence="10">Alpha-ketoglutarate dehydrogenase</fullName>
    </alternativeName>
</protein>
<evidence type="ECO:0000256" key="9">
    <source>
        <dbReference type="ARBA" id="ARBA00023152"/>
    </source>
</evidence>
<dbReference type="SUPFAM" id="SSF52518">
    <property type="entry name" value="Thiamin diphosphate-binding fold (THDP-binding)"/>
    <property type="match status" value="2"/>
</dbReference>
<comment type="cofactor">
    <cofactor evidence="1">
        <name>thiamine diphosphate</name>
        <dbReference type="ChEBI" id="CHEBI:58937"/>
    </cofactor>
</comment>
<comment type="subunit">
    <text evidence="4">Homodimer. Part of the 2-oxoglutarate dehydrogenase (OGDH) complex composed of E1 (2-oxoglutarate dehydrogenase), E2 (dihydrolipoamide succinyltransferase) and E3 (dihydrolipoamide dehydrogenase); the complex contains multiple copies of the three enzymatic components (E1, E2 and E3).</text>
</comment>
<dbReference type="InterPro" id="IPR001017">
    <property type="entry name" value="DH_E1"/>
</dbReference>
<dbReference type="PANTHER" id="PTHR23152:SF4">
    <property type="entry name" value="2-OXOADIPATE DEHYDROGENASE COMPLEX COMPONENT E1"/>
    <property type="match status" value="1"/>
</dbReference>
<dbReference type="InterPro" id="IPR032106">
    <property type="entry name" value="2-oxogl_dehyd_N"/>
</dbReference>
<dbReference type="CDD" id="cd02016">
    <property type="entry name" value="TPP_E1_OGDC_like"/>
    <property type="match status" value="1"/>
</dbReference>
<reference evidence="14" key="1">
    <citation type="journal article" date="2011" name="Stand. Genomic Sci.">
        <title>Genome sequence of the filamentous, gliding Thiothrix nivea neotype strain (JP2(T)).</title>
        <authorList>
            <person name="Lapidus A."/>
            <person name="Nolan M."/>
            <person name="Lucas S."/>
            <person name="Glavina Del Rio T."/>
            <person name="Tice H."/>
            <person name="Cheng J.F."/>
            <person name="Tapia R."/>
            <person name="Han C."/>
            <person name="Goodwin L."/>
            <person name="Pitluck S."/>
            <person name="Liolios K."/>
            <person name="Pagani I."/>
            <person name="Ivanova N."/>
            <person name="Huntemann M."/>
            <person name="Mavromatis K."/>
            <person name="Mikhailova N."/>
            <person name="Pati A."/>
            <person name="Chen A."/>
            <person name="Palaniappan K."/>
            <person name="Land M."/>
            <person name="Brambilla E.M."/>
            <person name="Rohde M."/>
            <person name="Abt B."/>
            <person name="Verbarg S."/>
            <person name="Goker M."/>
            <person name="Bristow J."/>
            <person name="Eisen J.A."/>
            <person name="Markowitz V."/>
            <person name="Hugenholtz P."/>
            <person name="Kyrpides N.C."/>
            <person name="Klenk H.P."/>
            <person name="Woyke T."/>
        </authorList>
    </citation>
    <scope>NUCLEOTIDE SEQUENCE [LARGE SCALE GENOMIC DNA]</scope>
    <source>
        <strain evidence="14">ATCC 35100 / DSM 5205 / JP2</strain>
    </source>
</reference>
<evidence type="ECO:0000256" key="1">
    <source>
        <dbReference type="ARBA" id="ARBA00001964"/>
    </source>
</evidence>
<dbReference type="PIRSF" id="PIRSF000157">
    <property type="entry name" value="Oxoglu_dh_E1"/>
    <property type="match status" value="1"/>
</dbReference>
<evidence type="ECO:0000256" key="10">
    <source>
        <dbReference type="ARBA" id="ARBA00030680"/>
    </source>
</evidence>
<evidence type="ECO:0000256" key="5">
    <source>
        <dbReference type="ARBA" id="ARBA00012280"/>
    </source>
</evidence>
<dbReference type="EC" id="1.2.4.2" evidence="5"/>
<dbReference type="Gene3D" id="1.10.287.1150">
    <property type="entry name" value="TPP helical domain"/>
    <property type="match status" value="1"/>
</dbReference>
<dbReference type="InterPro" id="IPR005475">
    <property type="entry name" value="Transketolase-like_Pyr-bd"/>
</dbReference>
<evidence type="ECO:0000313" key="13">
    <source>
        <dbReference type="EMBL" id="EIJ36338.1"/>
    </source>
</evidence>
<sequence length="922" mass="104026">MSNQQGMDESFLDGDHAVFLEQLYSQYQQDPNSIEPQWQAYFQRLDSSPVTGMAAMGSRNGKVMEHRSEQLRVSRLINAYRYLGHFEADTNPLGDYAYKTSVPQLTLEHHELANIPLDTLFDPGSFNIAGQPTLGNILQALRETYVRAIGFEYMHILDIQEKRWLQKRIESDLGKPKLSHPQRRKILENLTAAEGFEQYLHRRYVGQKRFGLEGGESLIPLLQTLIHEGGQQGLQEIVIGMAHRGRLNVLTNVLCKPAGDLFHEFEGKIDESYTGDVKYHKGYSGDISTPGGPVHLVLAFNPSHLEIVSPVMEGSVRARQDRRQDKDGDQVLGISIHGDAAFAGQGVVMETFNMAQTRGYRTRGTIHIVINNQVGFTTSTVSDSRSTYYPTDVAKMINAPIFHVNGDDPEAVVYAAQVALEYRQVFQKDVVLDLVCYRRLGHNEADEPTMTQPVMYDIIRSLPTTRAKYALKLAEEGVVSAGGAKGLVDAYRTKLANGGITCCNSQTRTGLPLELLTHWKLYVGQPWRQEIDTTCSAERIHALTERWVSKIPQDFVVHPRVLKVLEARAAMGRGGQPADWGFGETLAYATLLEDGFDVRLSGQDCGRGTFSHRHSVLHHQKRREQWVPLQHTADFQAKFTVIDSVLSEEAVLAFEYGYATAEPETLVIWEAQFGDFVNGAQVVIDQFISSGEQKWQRLCGLVMFLPHGLEGQGPEHSSARLERFVQLAAQENMHICIPSTPAQVFHMLRRQMIRKYRKPLVVFTPKSLLRHPLAISELEEFINGKFEVVLDDVDITDVDAKEHVKRVIMCSGKVYYDLLEERRKNAITDTAIIRLEQLYPFPSQELVDVMEYYPNVEAAIWCQEEPVNQGAWNGIKHRFEAYDYTEVVCVSRPAMAAPAVGSLYMHQHQQQALVREALGLET</sequence>
<organism evidence="13 14">
    <name type="scientific">Thiothrix nivea (strain ATCC 35100 / DSM 5205 / JP2)</name>
    <dbReference type="NCBI Taxonomy" id="870187"/>
    <lineage>
        <taxon>Bacteria</taxon>
        <taxon>Pseudomonadati</taxon>
        <taxon>Pseudomonadota</taxon>
        <taxon>Gammaproteobacteria</taxon>
        <taxon>Thiotrichales</taxon>
        <taxon>Thiotrichaceae</taxon>
        <taxon>Thiothrix</taxon>
    </lineage>
</organism>
<dbReference type="NCBIfam" id="NF008907">
    <property type="entry name" value="PRK12270.1"/>
    <property type="match status" value="1"/>
</dbReference>
<dbReference type="SMART" id="SM00861">
    <property type="entry name" value="Transket_pyr"/>
    <property type="match status" value="1"/>
</dbReference>
<evidence type="ECO:0000256" key="7">
    <source>
        <dbReference type="ARBA" id="ARBA00023002"/>
    </source>
</evidence>
<dbReference type="GO" id="GO:0006096">
    <property type="term" value="P:glycolytic process"/>
    <property type="evidence" value="ECO:0007669"/>
    <property type="project" value="UniProtKB-KW"/>
</dbReference>
<dbReference type="GO" id="GO:0005829">
    <property type="term" value="C:cytosol"/>
    <property type="evidence" value="ECO:0007669"/>
    <property type="project" value="TreeGrafter"/>
</dbReference>
<dbReference type="FunFam" id="3.40.50.12470:FF:000009">
    <property type="entry name" value="2-oxoglutarate dehydrogenase E1 component"/>
    <property type="match status" value="1"/>
</dbReference>
<evidence type="ECO:0000259" key="12">
    <source>
        <dbReference type="SMART" id="SM00861"/>
    </source>
</evidence>
<evidence type="ECO:0000256" key="6">
    <source>
        <dbReference type="ARBA" id="ARBA00013321"/>
    </source>
</evidence>
<dbReference type="GO" id="GO:0030976">
    <property type="term" value="F:thiamine pyrophosphate binding"/>
    <property type="evidence" value="ECO:0007669"/>
    <property type="project" value="InterPro"/>
</dbReference>
<dbReference type="InterPro" id="IPR011603">
    <property type="entry name" value="2oxoglutarate_DH_E1"/>
</dbReference>
<dbReference type="InterPro" id="IPR029061">
    <property type="entry name" value="THDP-binding"/>
</dbReference>
<evidence type="ECO:0000256" key="4">
    <source>
        <dbReference type="ARBA" id="ARBA00011301"/>
    </source>
</evidence>
<dbReference type="Gene3D" id="3.40.50.11610">
    <property type="entry name" value="Multifunctional 2-oxoglutarate metabolism enzyme, C-terminal domain"/>
    <property type="match status" value="1"/>
</dbReference>
<comment type="catalytic activity">
    <reaction evidence="11">
        <text>N(6)-[(R)-lipoyl]-L-lysyl-[protein] + 2-oxoglutarate + H(+) = N(6)-[(R)-S(8)-succinyldihydrolipoyl]-L-lysyl-[protein] + CO2</text>
        <dbReference type="Rhea" id="RHEA:12188"/>
        <dbReference type="Rhea" id="RHEA-COMP:10474"/>
        <dbReference type="Rhea" id="RHEA-COMP:20092"/>
        <dbReference type="ChEBI" id="CHEBI:15378"/>
        <dbReference type="ChEBI" id="CHEBI:16526"/>
        <dbReference type="ChEBI" id="CHEBI:16810"/>
        <dbReference type="ChEBI" id="CHEBI:83099"/>
        <dbReference type="ChEBI" id="CHEBI:83120"/>
        <dbReference type="EC" id="1.2.4.2"/>
    </reaction>
</comment>
<dbReference type="NCBIfam" id="NF006914">
    <property type="entry name" value="PRK09404.1"/>
    <property type="match status" value="1"/>
</dbReference>
<dbReference type="Pfam" id="PF16870">
    <property type="entry name" value="OxoGdeHyase_C"/>
    <property type="match status" value="1"/>
</dbReference>
<dbReference type="GO" id="GO:0004591">
    <property type="term" value="F:oxoglutarate dehydrogenase (succinyl-transferring) activity"/>
    <property type="evidence" value="ECO:0007669"/>
    <property type="project" value="UniProtKB-EC"/>
</dbReference>
<comment type="function">
    <text evidence="2">E1 component of the 2-oxoglutarate dehydrogenase (OGDH) complex which catalyzes the decarboxylation of 2-oxoglutarate, the first step in the conversion of 2-oxoglutarate to succinyl-CoA and CO(2).</text>
</comment>
<dbReference type="InterPro" id="IPR031717">
    <property type="entry name" value="ODO-1/KGD_C"/>
</dbReference>
<keyword evidence="14" id="KW-1185">Reference proteome</keyword>
<dbReference type="Pfam" id="PF00676">
    <property type="entry name" value="E1_dh"/>
    <property type="match status" value="1"/>
</dbReference>
<dbReference type="PANTHER" id="PTHR23152">
    <property type="entry name" value="2-OXOGLUTARATE DEHYDROGENASE"/>
    <property type="match status" value="1"/>
</dbReference>
<keyword evidence="8" id="KW-0786">Thiamine pyrophosphate</keyword>
<proteinExistence type="inferred from homology"/>
<feature type="domain" description="Transketolase-like pyrimidine-binding" evidence="12">
    <location>
        <begin position="578"/>
        <end position="771"/>
    </location>
</feature>
<keyword evidence="7 13" id="KW-0560">Oxidoreductase</keyword>
<dbReference type="GO" id="GO:0006099">
    <property type="term" value="P:tricarboxylic acid cycle"/>
    <property type="evidence" value="ECO:0007669"/>
    <property type="project" value="TreeGrafter"/>
</dbReference>
<dbReference type="Proteomes" id="UP000005317">
    <property type="component" value="Unassembled WGS sequence"/>
</dbReference>
<accession>A0A656HHE2</accession>
<evidence type="ECO:0000256" key="11">
    <source>
        <dbReference type="ARBA" id="ARBA00051911"/>
    </source>
</evidence>
<evidence type="ECO:0000256" key="2">
    <source>
        <dbReference type="ARBA" id="ARBA00003906"/>
    </source>
</evidence>
<dbReference type="Pfam" id="PF16078">
    <property type="entry name" value="2-oxogl_dehyd_N"/>
    <property type="match status" value="1"/>
</dbReference>
<name>A0A656HHE2_THINJ</name>
<gene>
    <name evidence="13" type="ORF">Thini_3838</name>
</gene>
<evidence type="ECO:0000256" key="8">
    <source>
        <dbReference type="ARBA" id="ARBA00023052"/>
    </source>
</evidence>
<dbReference type="Gene3D" id="3.40.50.970">
    <property type="match status" value="1"/>
</dbReference>
<dbReference type="EMBL" id="JH651384">
    <property type="protein sequence ID" value="EIJ36338.1"/>
    <property type="molecule type" value="Genomic_DNA"/>
</dbReference>
<keyword evidence="9" id="KW-0324">Glycolysis</keyword>